<keyword evidence="4" id="KW-0503">Monooxygenase</keyword>
<dbReference type="PATRIC" id="fig|1293439.3.peg.3123"/>
<evidence type="ECO:0000313" key="7">
    <source>
        <dbReference type="EMBL" id="KKC35933.1"/>
    </source>
</evidence>
<evidence type="ECO:0000256" key="2">
    <source>
        <dbReference type="ARBA" id="ARBA00022643"/>
    </source>
</evidence>
<dbReference type="GO" id="GO:0004497">
    <property type="term" value="F:monooxygenase activity"/>
    <property type="evidence" value="ECO:0007669"/>
    <property type="project" value="UniProtKB-KW"/>
</dbReference>
<evidence type="ECO:0000313" key="8">
    <source>
        <dbReference type="Proteomes" id="UP000033411"/>
    </source>
</evidence>
<dbReference type="STRING" id="1293439.WH87_15345"/>
<evidence type="ECO:0000256" key="5">
    <source>
        <dbReference type="SAM" id="MobiDB-lite"/>
    </source>
</evidence>
<name>A0A0F5Q4R8_9HYPH</name>
<reference evidence="7 8" key="1">
    <citation type="submission" date="2015-03" db="EMBL/GenBank/DDBJ databases">
        <authorList>
            <person name="Lepp D."/>
            <person name="Hassan Y.I."/>
            <person name="Li X.-Z."/>
            <person name="Zhou T."/>
        </authorList>
    </citation>
    <scope>NUCLEOTIDE SEQUENCE [LARGE SCALE GENOMIC DNA]</scope>
    <source>
        <strain evidence="7 8">E84</strain>
    </source>
</reference>
<feature type="region of interest" description="Disordered" evidence="5">
    <location>
        <begin position="1"/>
        <end position="25"/>
    </location>
</feature>
<dbReference type="InterPro" id="IPR036661">
    <property type="entry name" value="Luciferase-like_sf"/>
</dbReference>
<dbReference type="OrthoDB" id="9779442at2"/>
<sequence length="398" mass="43250">MTMATEPDDLLKTAANLPGPADDPTSPWARALAQPTLLGLFLPTFHGGWSASTLPRGTDWSFDYNAALVQSAEALGFDLAFGYSLWLPKGGEGPTRTDLGLESLTSAAALSALTNRIIIVGTVHLLYGPWHPLHLAKFGATLDHISKGRWGFNIVTGHRAAEHELFGRTQIEHDQRYVLADEAVSVLRQLWHDDQPFSYDSNTSWRFKDAYVSPKALHHRPVLMTATGSAAGIGFAARHADVVFIASPAGADIEAAIESLPAHTSRIKQAAREQGRSIRTLINPMVIARETDSEARAYADAIVAHADLETLAGGQKFSSDAHAWRNYKPDASAVIGGNLQLIGSPQTIVEQMVRLRDAGVDGFHIAFYDFVPDLAFFGERVLPLMVEAGLRFEFSSDL</sequence>
<dbReference type="Proteomes" id="UP000033411">
    <property type="component" value="Unassembled WGS sequence"/>
</dbReference>
<evidence type="ECO:0000256" key="3">
    <source>
        <dbReference type="ARBA" id="ARBA00023002"/>
    </source>
</evidence>
<dbReference type="PANTHER" id="PTHR42847:SF4">
    <property type="entry name" value="ALKANESULFONATE MONOOXYGENASE-RELATED"/>
    <property type="match status" value="1"/>
</dbReference>
<comment type="caution">
    <text evidence="7">The sequence shown here is derived from an EMBL/GenBank/DDBJ whole genome shotgun (WGS) entry which is preliminary data.</text>
</comment>
<dbReference type="AlphaFoldDB" id="A0A0F5Q4R8"/>
<protein>
    <submittedName>
        <fullName evidence="7">Luciferase</fullName>
    </submittedName>
</protein>
<keyword evidence="2" id="KW-0288">FMN</keyword>
<evidence type="ECO:0000256" key="4">
    <source>
        <dbReference type="ARBA" id="ARBA00023033"/>
    </source>
</evidence>
<dbReference type="CDD" id="cd01094">
    <property type="entry name" value="Alkanesulfonate_monoxygenase"/>
    <property type="match status" value="1"/>
</dbReference>
<dbReference type="Pfam" id="PF00296">
    <property type="entry name" value="Bac_luciferase"/>
    <property type="match status" value="1"/>
</dbReference>
<keyword evidence="1" id="KW-0285">Flavoprotein</keyword>
<dbReference type="InterPro" id="IPR011251">
    <property type="entry name" value="Luciferase-like_dom"/>
</dbReference>
<evidence type="ECO:0000259" key="6">
    <source>
        <dbReference type="Pfam" id="PF00296"/>
    </source>
</evidence>
<evidence type="ECO:0000256" key="1">
    <source>
        <dbReference type="ARBA" id="ARBA00022630"/>
    </source>
</evidence>
<feature type="domain" description="Luciferase-like" evidence="6">
    <location>
        <begin position="38"/>
        <end position="361"/>
    </location>
</feature>
<dbReference type="PANTHER" id="PTHR42847">
    <property type="entry name" value="ALKANESULFONATE MONOOXYGENASE"/>
    <property type="match status" value="1"/>
</dbReference>
<accession>A0A0F5Q4R8</accession>
<dbReference type="InterPro" id="IPR050172">
    <property type="entry name" value="SsuD_RutA_monooxygenase"/>
</dbReference>
<keyword evidence="3" id="KW-0560">Oxidoreductase</keyword>
<dbReference type="EMBL" id="LANJ01000044">
    <property type="protein sequence ID" value="KKC35933.1"/>
    <property type="molecule type" value="Genomic_DNA"/>
</dbReference>
<gene>
    <name evidence="7" type="ORF">WH87_15345</name>
</gene>
<dbReference type="Gene3D" id="3.20.20.30">
    <property type="entry name" value="Luciferase-like domain"/>
    <property type="match status" value="1"/>
</dbReference>
<proteinExistence type="predicted"/>
<dbReference type="SUPFAM" id="SSF51679">
    <property type="entry name" value="Bacterial luciferase-like"/>
    <property type="match status" value="1"/>
</dbReference>
<keyword evidence="8" id="KW-1185">Reference proteome</keyword>
<organism evidence="7 8">
    <name type="scientific">Devosia epidermidihirudinis</name>
    <dbReference type="NCBI Taxonomy" id="1293439"/>
    <lineage>
        <taxon>Bacteria</taxon>
        <taxon>Pseudomonadati</taxon>
        <taxon>Pseudomonadota</taxon>
        <taxon>Alphaproteobacteria</taxon>
        <taxon>Hyphomicrobiales</taxon>
        <taxon>Devosiaceae</taxon>
        <taxon>Devosia</taxon>
    </lineage>
</organism>
<dbReference type="GO" id="GO:0016705">
    <property type="term" value="F:oxidoreductase activity, acting on paired donors, with incorporation or reduction of molecular oxygen"/>
    <property type="evidence" value="ECO:0007669"/>
    <property type="project" value="InterPro"/>
</dbReference>